<name>A0A0P8C3Z5_9EURY</name>
<proteinExistence type="predicted"/>
<gene>
    <name evidence="1" type="ORF">MPEBLZ_04166</name>
</gene>
<dbReference type="InterPro" id="IPR013078">
    <property type="entry name" value="His_Pase_superF_clade-1"/>
</dbReference>
<dbReference type="InterPro" id="IPR029033">
    <property type="entry name" value="His_PPase_superfam"/>
</dbReference>
<accession>A0A0P8C3Z5</accession>
<reference evidence="1 2" key="1">
    <citation type="submission" date="2015-09" db="EMBL/GenBank/DDBJ databases">
        <title>A metagenomics-based metabolic model of nitrate-dependent anaerobic oxidation of methane by Methanoperedens-like archaea.</title>
        <authorList>
            <person name="Arshad A."/>
            <person name="Speth D.R."/>
            <person name="De Graaf R.M."/>
            <person name="Op Den Camp H.J."/>
            <person name="Jetten M.S."/>
            <person name="Welte C.U."/>
        </authorList>
    </citation>
    <scope>NUCLEOTIDE SEQUENCE [LARGE SCALE GENOMIC DNA]</scope>
</reference>
<dbReference type="Gene3D" id="3.40.50.1240">
    <property type="entry name" value="Phosphoglycerate mutase-like"/>
    <property type="match status" value="1"/>
</dbReference>
<comment type="caution">
    <text evidence="1">The sequence shown here is derived from an EMBL/GenBank/DDBJ whole genome shotgun (WGS) entry which is preliminary data.</text>
</comment>
<protein>
    <recommendedName>
        <fullName evidence="3">Phosphoglycerate mutase</fullName>
    </recommendedName>
</protein>
<dbReference type="EMBL" id="LKCM01000386">
    <property type="protein sequence ID" value="KPQ41284.1"/>
    <property type="molecule type" value="Genomic_DNA"/>
</dbReference>
<dbReference type="SUPFAM" id="SSF53254">
    <property type="entry name" value="Phosphoglycerate mutase-like"/>
    <property type="match status" value="1"/>
</dbReference>
<dbReference type="AlphaFoldDB" id="A0A0P8C3Z5"/>
<organism evidence="1 2">
    <name type="scientific">Candidatus Methanoperedens nitratireducens</name>
    <dbReference type="NCBI Taxonomy" id="1392998"/>
    <lineage>
        <taxon>Archaea</taxon>
        <taxon>Methanobacteriati</taxon>
        <taxon>Methanobacteriota</taxon>
        <taxon>Stenosarchaea group</taxon>
        <taxon>Methanomicrobia</taxon>
        <taxon>Methanosarcinales</taxon>
        <taxon>ANME-2 cluster</taxon>
        <taxon>Candidatus Methanoperedentaceae</taxon>
        <taxon>Candidatus Methanoperedens</taxon>
    </lineage>
</organism>
<sequence length="107" mass="11747">MGIYTGYLNASGIPNSTNLLDPSYVTGIYFKGESLNMASERSWDELTDIVEDHCGENVVMVTHGGIIQVALTHVYGLPVTQYRTFTVPTASLLEFEPNSSVTVLSDW</sequence>
<evidence type="ECO:0000313" key="2">
    <source>
        <dbReference type="Proteomes" id="UP000050360"/>
    </source>
</evidence>
<evidence type="ECO:0008006" key="3">
    <source>
        <dbReference type="Google" id="ProtNLM"/>
    </source>
</evidence>
<dbReference type="Proteomes" id="UP000050360">
    <property type="component" value="Unassembled WGS sequence"/>
</dbReference>
<dbReference type="Pfam" id="PF00300">
    <property type="entry name" value="His_Phos_1"/>
    <property type="match status" value="1"/>
</dbReference>
<evidence type="ECO:0000313" key="1">
    <source>
        <dbReference type="EMBL" id="KPQ41284.1"/>
    </source>
</evidence>